<dbReference type="AlphaFoldDB" id="A0A6A5BR18"/>
<dbReference type="Proteomes" id="UP000444721">
    <property type="component" value="Unassembled WGS sequence"/>
</dbReference>
<dbReference type="EMBL" id="VFQX01000034">
    <property type="protein sequence ID" value="KAF0977546.1"/>
    <property type="molecule type" value="Genomic_DNA"/>
</dbReference>
<accession>A0A6A5BR18</accession>
<name>A0A6A5BR18_NAEFO</name>
<evidence type="ECO:0000313" key="2">
    <source>
        <dbReference type="Proteomes" id="UP000444721"/>
    </source>
</evidence>
<proteinExistence type="predicted"/>
<gene>
    <name evidence="1" type="ORF">FDP41_003538</name>
</gene>
<dbReference type="VEuPathDB" id="AmoebaDB:NfTy_070660"/>
<dbReference type="VEuPathDB" id="AmoebaDB:FDP41_003538"/>
<keyword evidence="2" id="KW-1185">Reference proteome</keyword>
<reference evidence="1 2" key="1">
    <citation type="journal article" date="2019" name="Sci. Rep.">
        <title>Nanopore sequencing improves the draft genome of the human pathogenic amoeba Naegleria fowleri.</title>
        <authorList>
            <person name="Liechti N."/>
            <person name="Schurch N."/>
            <person name="Bruggmann R."/>
            <person name="Wittwer M."/>
        </authorList>
    </citation>
    <scope>NUCLEOTIDE SEQUENCE [LARGE SCALE GENOMIC DNA]</scope>
    <source>
        <strain evidence="1 2">ATCC 30894</strain>
    </source>
</reference>
<dbReference type="InterPro" id="IPR036322">
    <property type="entry name" value="WD40_repeat_dom_sf"/>
</dbReference>
<organism evidence="1 2">
    <name type="scientific">Naegleria fowleri</name>
    <name type="common">Brain eating amoeba</name>
    <dbReference type="NCBI Taxonomy" id="5763"/>
    <lineage>
        <taxon>Eukaryota</taxon>
        <taxon>Discoba</taxon>
        <taxon>Heterolobosea</taxon>
        <taxon>Tetramitia</taxon>
        <taxon>Eutetramitia</taxon>
        <taxon>Vahlkampfiidae</taxon>
        <taxon>Naegleria</taxon>
    </lineage>
</organism>
<dbReference type="GeneID" id="68110756"/>
<dbReference type="VEuPathDB" id="AmoebaDB:NF0063810"/>
<dbReference type="SUPFAM" id="SSF50978">
    <property type="entry name" value="WD40 repeat-like"/>
    <property type="match status" value="1"/>
</dbReference>
<sequence>MQSRVETMIELFPNNNDMQDDDDDHLGINRMYSSFEHFTSETGKNYLFVICNGFKTAHVWEVETNSCICTLTTDEDALFIHACPVISFNKFLIFQSDGSVLLLTVESETHSLDPVHIDHNCKDHLCEEVCNNMNDTIVTRQIMFQDDHVLLAIKTPPLLMLCSLYFREENIQLNYLSHVDMDSSQLSNFDLLGNKDDDILIVVPMDKDLSIIRVQREPTKTQLQMANSIKLIRKGSSIDNCLLFNGGDIIVASSSTDSSILRFEMN</sequence>
<dbReference type="RefSeq" id="XP_044562259.1">
    <property type="nucleotide sequence ID" value="XM_044706853.1"/>
</dbReference>
<evidence type="ECO:0000313" key="1">
    <source>
        <dbReference type="EMBL" id="KAF0977546.1"/>
    </source>
</evidence>
<comment type="caution">
    <text evidence="1">The sequence shown here is derived from an EMBL/GenBank/DDBJ whole genome shotgun (WGS) entry which is preliminary data.</text>
</comment>
<dbReference type="OrthoDB" id="7318948at2759"/>
<protein>
    <submittedName>
        <fullName evidence="1">Uncharacterized protein</fullName>
    </submittedName>
</protein>